<evidence type="ECO:0000313" key="2">
    <source>
        <dbReference type="Proteomes" id="UP000538566"/>
    </source>
</evidence>
<protein>
    <submittedName>
        <fullName evidence="1">Uncharacterized protein</fullName>
    </submittedName>
</protein>
<comment type="caution">
    <text evidence="1">The sequence shown here is derived from an EMBL/GenBank/DDBJ whole genome shotgun (WGS) entry which is preliminary data.</text>
</comment>
<proteinExistence type="predicted"/>
<dbReference type="Proteomes" id="UP000538566">
    <property type="component" value="Unassembled WGS sequence"/>
</dbReference>
<sequence length="53" mass="5792">MFAQLPRLEDLEDKSFDAFAVERAATGETIDPHPKLRVLMQAAACTRAVIGSC</sequence>
<dbReference type="AlphaFoldDB" id="A0A7W7AEE5"/>
<name>A0A7W7AEE5_9SPHN</name>
<dbReference type="RefSeq" id="WP_220094571.1">
    <property type="nucleotide sequence ID" value="NZ_JACHOA010000006.1"/>
</dbReference>
<dbReference type="EMBL" id="JACHOA010000006">
    <property type="protein sequence ID" value="MBB4614760.1"/>
    <property type="molecule type" value="Genomic_DNA"/>
</dbReference>
<evidence type="ECO:0000313" key="1">
    <source>
        <dbReference type="EMBL" id="MBB4614760.1"/>
    </source>
</evidence>
<gene>
    <name evidence="1" type="ORF">GGR37_003050</name>
</gene>
<reference evidence="1 2" key="1">
    <citation type="submission" date="2020-08" db="EMBL/GenBank/DDBJ databases">
        <title>Genomic Encyclopedia of Type Strains, Phase IV (KMG-IV): sequencing the most valuable type-strain genomes for metagenomic binning, comparative biology and taxonomic classification.</title>
        <authorList>
            <person name="Goeker M."/>
        </authorList>
    </citation>
    <scope>NUCLEOTIDE SEQUENCE [LARGE SCALE GENOMIC DNA]</scope>
    <source>
        <strain evidence="1 2">DSM 17507</strain>
    </source>
</reference>
<keyword evidence="2" id="KW-1185">Reference proteome</keyword>
<organism evidence="1 2">
    <name type="scientific">Novosphingobium taihuense</name>
    <dbReference type="NCBI Taxonomy" id="260085"/>
    <lineage>
        <taxon>Bacteria</taxon>
        <taxon>Pseudomonadati</taxon>
        <taxon>Pseudomonadota</taxon>
        <taxon>Alphaproteobacteria</taxon>
        <taxon>Sphingomonadales</taxon>
        <taxon>Sphingomonadaceae</taxon>
        <taxon>Novosphingobium</taxon>
    </lineage>
</organism>
<accession>A0A7W7AEE5</accession>